<sequence length="114" mass="12597">MLLHNLLMCRDSTNQGNEIALGTTSIQINTLVRNDPTPEVLLLPKMNAALGHGHARKLSKSFRTLLHHLQRKPSPPLRASRAVGRKEKGQGRQSFNAHDIAALQRDDGPKHTAL</sequence>
<evidence type="ECO:0000313" key="2">
    <source>
        <dbReference type="EnsemblMetazoa" id="AMEC022215-PA"/>
    </source>
</evidence>
<dbReference type="Proteomes" id="UP000075902">
    <property type="component" value="Unassembled WGS sequence"/>
</dbReference>
<evidence type="ECO:0000313" key="3">
    <source>
        <dbReference type="Proteomes" id="UP000075902"/>
    </source>
</evidence>
<reference evidence="2" key="2">
    <citation type="submission" date="2020-05" db="UniProtKB">
        <authorList>
            <consortium name="EnsemblMetazoa"/>
        </authorList>
    </citation>
    <scope>IDENTIFICATION</scope>
    <source>
        <strain evidence="2">CM1001059</strain>
    </source>
</reference>
<protein>
    <submittedName>
        <fullName evidence="2">Uncharacterized protein</fullName>
    </submittedName>
</protein>
<reference evidence="3" key="1">
    <citation type="submission" date="2014-01" db="EMBL/GenBank/DDBJ databases">
        <title>The Genome Sequence of Anopheles melas CM1001059_A (V2).</title>
        <authorList>
            <consortium name="The Broad Institute Genomics Platform"/>
            <person name="Neafsey D.E."/>
            <person name="Besansky N."/>
            <person name="Howell P."/>
            <person name="Walton C."/>
            <person name="Young S.K."/>
            <person name="Zeng Q."/>
            <person name="Gargeya S."/>
            <person name="Fitzgerald M."/>
            <person name="Haas B."/>
            <person name="Abouelleil A."/>
            <person name="Allen A.W."/>
            <person name="Alvarado L."/>
            <person name="Arachchi H.M."/>
            <person name="Berlin A.M."/>
            <person name="Chapman S.B."/>
            <person name="Gainer-Dewar J."/>
            <person name="Goldberg J."/>
            <person name="Griggs A."/>
            <person name="Gujja S."/>
            <person name="Hansen M."/>
            <person name="Howarth C."/>
            <person name="Imamovic A."/>
            <person name="Ireland A."/>
            <person name="Larimer J."/>
            <person name="McCowan C."/>
            <person name="Murphy C."/>
            <person name="Pearson M."/>
            <person name="Poon T.W."/>
            <person name="Priest M."/>
            <person name="Roberts A."/>
            <person name="Saif S."/>
            <person name="Shea T."/>
            <person name="Sisk P."/>
            <person name="Sykes S."/>
            <person name="Wortman J."/>
            <person name="Nusbaum C."/>
            <person name="Birren B."/>
        </authorList>
    </citation>
    <scope>NUCLEOTIDE SEQUENCE [LARGE SCALE GENOMIC DNA]</scope>
    <source>
        <strain evidence="3">CM1001059</strain>
    </source>
</reference>
<dbReference type="EnsemblMetazoa" id="AMEC022215-RA">
    <property type="protein sequence ID" value="AMEC022215-PA"/>
    <property type="gene ID" value="AMEC022215"/>
</dbReference>
<dbReference type="AlphaFoldDB" id="A0A182UKS8"/>
<organism evidence="2 3">
    <name type="scientific">Anopheles melas</name>
    <dbReference type="NCBI Taxonomy" id="34690"/>
    <lineage>
        <taxon>Eukaryota</taxon>
        <taxon>Metazoa</taxon>
        <taxon>Ecdysozoa</taxon>
        <taxon>Arthropoda</taxon>
        <taxon>Hexapoda</taxon>
        <taxon>Insecta</taxon>
        <taxon>Pterygota</taxon>
        <taxon>Neoptera</taxon>
        <taxon>Endopterygota</taxon>
        <taxon>Diptera</taxon>
        <taxon>Nematocera</taxon>
        <taxon>Culicoidea</taxon>
        <taxon>Culicidae</taxon>
        <taxon>Anophelinae</taxon>
        <taxon>Anopheles</taxon>
    </lineage>
</organism>
<name>A0A182UKS8_9DIPT</name>
<accession>A0A182UKS8</accession>
<proteinExistence type="predicted"/>
<feature type="compositionally biased region" description="Basic and acidic residues" evidence="1">
    <location>
        <begin position="104"/>
        <end position="114"/>
    </location>
</feature>
<dbReference type="VEuPathDB" id="VectorBase:AMEC022215"/>
<keyword evidence="3" id="KW-1185">Reference proteome</keyword>
<feature type="region of interest" description="Disordered" evidence="1">
    <location>
        <begin position="68"/>
        <end position="114"/>
    </location>
</feature>
<evidence type="ECO:0000256" key="1">
    <source>
        <dbReference type="SAM" id="MobiDB-lite"/>
    </source>
</evidence>